<comment type="caution">
    <text evidence="1">The sequence shown here is derived from an EMBL/GenBank/DDBJ whole genome shotgun (WGS) entry which is preliminary data.</text>
</comment>
<dbReference type="Gene3D" id="3.80.10.10">
    <property type="entry name" value="Ribonuclease Inhibitor"/>
    <property type="match status" value="1"/>
</dbReference>
<evidence type="ECO:0008006" key="3">
    <source>
        <dbReference type="Google" id="ProtNLM"/>
    </source>
</evidence>
<evidence type="ECO:0000313" key="2">
    <source>
        <dbReference type="Proteomes" id="UP000559256"/>
    </source>
</evidence>
<protein>
    <recommendedName>
        <fullName evidence="3">F-box domain-containing protein</fullName>
    </recommendedName>
</protein>
<sequence length="387" mass="44408">MESQEGTAHRTRGLDESILLEALRTGRPLTALEILSAQIIAQSFERPIGRQHYRIQDEVLQFQELTRLHEQKMGQLYGYLNHLQQEQQMFQSALSPIRKLHPEVLSLIFVTYIDTCTDGNRFGFAKTSSGLSHLSLVCHYWYKIILETPRLWGTISLNLSAKNECLDDITPPLMRHLALSKQALVYLNLHWEGASRYHDMDHYASGDEFLELLAGEQSRWCCVRLHPRVFSIFHDWRNPEAQHAILSQLMRPEFPSLYALDIHGDDRTKLPFFQNCPNLRSLSLSEYESNGLPNLSWAQLTHLSLKSLGIKAIAHAMELCPNIVSAQYPSIAVQVISVFWTKAPKPTLLFRLPSSYHLCASCLSRWITPIRIGVSIDSYVGHDWKKF</sequence>
<dbReference type="Proteomes" id="UP000559256">
    <property type="component" value="Unassembled WGS sequence"/>
</dbReference>
<keyword evidence="2" id="KW-1185">Reference proteome</keyword>
<name>A0A8H5CMV9_9AGAR</name>
<gene>
    <name evidence="1" type="ORF">D9758_013910</name>
</gene>
<evidence type="ECO:0000313" key="1">
    <source>
        <dbReference type="EMBL" id="KAF5344610.1"/>
    </source>
</evidence>
<dbReference type="InterPro" id="IPR032675">
    <property type="entry name" value="LRR_dom_sf"/>
</dbReference>
<dbReference type="SUPFAM" id="SSF52058">
    <property type="entry name" value="L domain-like"/>
    <property type="match status" value="1"/>
</dbReference>
<reference evidence="1 2" key="1">
    <citation type="journal article" date="2020" name="ISME J.">
        <title>Uncovering the hidden diversity of litter-decomposition mechanisms in mushroom-forming fungi.</title>
        <authorList>
            <person name="Floudas D."/>
            <person name="Bentzer J."/>
            <person name="Ahren D."/>
            <person name="Johansson T."/>
            <person name="Persson P."/>
            <person name="Tunlid A."/>
        </authorList>
    </citation>
    <scope>NUCLEOTIDE SEQUENCE [LARGE SCALE GENOMIC DNA]</scope>
    <source>
        <strain evidence="1 2">CBS 291.85</strain>
    </source>
</reference>
<proteinExistence type="predicted"/>
<dbReference type="EMBL" id="JAACJM010000122">
    <property type="protein sequence ID" value="KAF5344610.1"/>
    <property type="molecule type" value="Genomic_DNA"/>
</dbReference>
<accession>A0A8H5CMV9</accession>
<dbReference type="OrthoDB" id="3365698at2759"/>
<dbReference type="AlphaFoldDB" id="A0A8H5CMV9"/>
<organism evidence="1 2">
    <name type="scientific">Tetrapyrgos nigripes</name>
    <dbReference type="NCBI Taxonomy" id="182062"/>
    <lineage>
        <taxon>Eukaryota</taxon>
        <taxon>Fungi</taxon>
        <taxon>Dikarya</taxon>
        <taxon>Basidiomycota</taxon>
        <taxon>Agaricomycotina</taxon>
        <taxon>Agaricomycetes</taxon>
        <taxon>Agaricomycetidae</taxon>
        <taxon>Agaricales</taxon>
        <taxon>Marasmiineae</taxon>
        <taxon>Marasmiaceae</taxon>
        <taxon>Tetrapyrgos</taxon>
    </lineage>
</organism>